<sequence>MAASDDAVTRKGVADALRSVASSLHPDIHENGLEILAALPAEESAPLSDLAVGWLSRENRSFFLQAPEKLLKKLAEAGQKSAALTIAQSLLQIWDRNGEIASLYGHHMYEHHLPSMVVPLTKACGEDALRLFIELLREATRVTDRDTWGFHSSDPIANDDRAQHDIYDALLSAVRRSVETLVADNPGEMRAIVGILTSQNSKIFTRIALHVLAQNPVAAPELATQYLLDPELIEASWGQHEYASLALAWFPSLTPEEQNTVLAVVDGIPAKYGPAWKLRFEEHTKAPPTAENERKFGASSIRDAVWKWRAVLPPERQEALNKIVAELGDPDAWKNRMFPEEVSPLTGADFSSRPVPNIAAFLKSWRPETGPQRQTVTALAQELRNAVGSDPKAYAASADQLIGLKPIYIRRALEGIQNAANNAQSFDWGNVLKLIEHVFAQLHQRIDPATVADGDDKDWVWACKAACDTLASGLRRGATGIGFEHTAAVRLLVLTIAKSAPRQPELSDFEERFAREPFFAAQATLRGIALELCILLMFWLSKDPSSTFGTLPRQTLSNLPEIQSILEVELADRSSSGRIPYAIVGSYLRYLLYFGEDWLKPRMKALFPTDDGALRQSAWLSFLGFGRGPLIDLVSDLHDCYAEEIARSTTPDKGSDRDFRQESLCQHLIILHLWGGLPDDLLEQFWRDAPERMKRYAMWYLGTQLDLPSSSLPDEMRARGLSYWERRLAAAIAAPDPDPFREEVGAIGQWYVRRQIDDQWLLDQLTKMLHAGFVPTDVFSVVDRLHKMSENHPNEAVAVLSALLKSPRVERAAYVTQRDFIRAILKAGLESDLAESKKLAEELIGFLSTIGETSYIDLLRTPDA</sequence>
<comment type="caution">
    <text evidence="1">The sequence shown here is derived from an EMBL/GenBank/DDBJ whole genome shotgun (WGS) entry which is preliminary data.</text>
</comment>
<proteinExistence type="predicted"/>
<keyword evidence="2" id="KW-1185">Reference proteome</keyword>
<accession>A0ABQ6B0V8</accession>
<organism evidence="1 2">
    <name type="scientific">Bradyrhizobium iriomotense</name>
    <dbReference type="NCBI Taxonomy" id="441950"/>
    <lineage>
        <taxon>Bacteria</taxon>
        <taxon>Pseudomonadati</taxon>
        <taxon>Pseudomonadota</taxon>
        <taxon>Alphaproteobacteria</taxon>
        <taxon>Hyphomicrobiales</taxon>
        <taxon>Nitrobacteraceae</taxon>
        <taxon>Bradyrhizobium</taxon>
    </lineage>
</organism>
<dbReference type="EMBL" id="BSOW01000010">
    <property type="protein sequence ID" value="GLR86515.1"/>
    <property type="molecule type" value="Genomic_DNA"/>
</dbReference>
<evidence type="ECO:0000313" key="1">
    <source>
        <dbReference type="EMBL" id="GLR86515.1"/>
    </source>
</evidence>
<gene>
    <name evidence="1" type="ORF">GCM10007857_32260</name>
</gene>
<protein>
    <recommendedName>
        <fullName evidence="3">DUF4020 domain-containing protein</fullName>
    </recommendedName>
</protein>
<evidence type="ECO:0008006" key="3">
    <source>
        <dbReference type="Google" id="ProtNLM"/>
    </source>
</evidence>
<dbReference type="Proteomes" id="UP001156905">
    <property type="component" value="Unassembled WGS sequence"/>
</dbReference>
<reference evidence="2" key="1">
    <citation type="journal article" date="2019" name="Int. J. Syst. Evol. Microbiol.">
        <title>The Global Catalogue of Microorganisms (GCM) 10K type strain sequencing project: providing services to taxonomists for standard genome sequencing and annotation.</title>
        <authorList>
            <consortium name="The Broad Institute Genomics Platform"/>
            <consortium name="The Broad Institute Genome Sequencing Center for Infectious Disease"/>
            <person name="Wu L."/>
            <person name="Ma J."/>
        </authorList>
    </citation>
    <scope>NUCLEOTIDE SEQUENCE [LARGE SCALE GENOMIC DNA]</scope>
    <source>
        <strain evidence="2">NBRC 102520</strain>
    </source>
</reference>
<name>A0ABQ6B0V8_9BRAD</name>
<evidence type="ECO:0000313" key="2">
    <source>
        <dbReference type="Proteomes" id="UP001156905"/>
    </source>
</evidence>